<dbReference type="InterPro" id="IPR050294">
    <property type="entry name" value="RnfB_subfamily"/>
</dbReference>
<dbReference type="GO" id="GO:0051539">
    <property type="term" value="F:4 iron, 4 sulfur cluster binding"/>
    <property type="evidence" value="ECO:0007669"/>
    <property type="project" value="UniProtKB-KW"/>
</dbReference>
<evidence type="ECO:0000313" key="8">
    <source>
        <dbReference type="EMBL" id="ARN56462.1"/>
    </source>
</evidence>
<dbReference type="NCBIfam" id="TIGR04105">
    <property type="entry name" value="FeFe_hydrog_B1"/>
    <property type="match status" value="1"/>
</dbReference>
<evidence type="ECO:0000256" key="2">
    <source>
        <dbReference type="ARBA" id="ARBA00022485"/>
    </source>
</evidence>
<dbReference type="PROSITE" id="PS00198">
    <property type="entry name" value="4FE4S_FER_1"/>
    <property type="match status" value="2"/>
</dbReference>
<evidence type="ECO:0000259" key="7">
    <source>
        <dbReference type="PROSITE" id="PS51379"/>
    </source>
</evidence>
<dbReference type="InterPro" id="IPR004108">
    <property type="entry name" value="Fe_hydrogenase_lsu_C"/>
</dbReference>
<keyword evidence="8" id="KW-0560">Oxidoreductase</keyword>
<dbReference type="GO" id="GO:0046872">
    <property type="term" value="F:metal ion binding"/>
    <property type="evidence" value="ECO:0007669"/>
    <property type="project" value="UniProtKB-KW"/>
</dbReference>
<dbReference type="PANTHER" id="PTHR42859:SF10">
    <property type="entry name" value="DIMETHYLSULFOXIDE REDUCTASE CHAIN B"/>
    <property type="match status" value="1"/>
</dbReference>
<keyword evidence="9" id="KW-1185">Reference proteome</keyword>
<evidence type="ECO:0000256" key="4">
    <source>
        <dbReference type="ARBA" id="ARBA00022982"/>
    </source>
</evidence>
<evidence type="ECO:0000313" key="9">
    <source>
        <dbReference type="Proteomes" id="UP000193334"/>
    </source>
</evidence>
<dbReference type="SUPFAM" id="SSF54862">
    <property type="entry name" value="4Fe-4S ferredoxins"/>
    <property type="match status" value="1"/>
</dbReference>
<dbReference type="STRING" id="1941349.STSP1_00844"/>
<accession>A0A1W6LL45</accession>
<reference evidence="9" key="1">
    <citation type="submission" date="2017-04" db="EMBL/GenBank/DDBJ databases">
        <title>Comparative genomics and description of representatives of a novel lineage of planctomycetes thriving in anoxic sediments.</title>
        <authorList>
            <person name="Spring S."/>
            <person name="Bunk B."/>
            <person name="Sproer C."/>
        </authorList>
    </citation>
    <scope>NUCLEOTIDE SEQUENCE [LARGE SCALE GENOMIC DNA]</scope>
    <source>
        <strain evidence="9">ST-PulAB-D4</strain>
    </source>
</reference>
<dbReference type="PANTHER" id="PTHR42859">
    <property type="entry name" value="OXIDOREDUCTASE"/>
    <property type="match status" value="1"/>
</dbReference>
<dbReference type="InterPro" id="IPR009016">
    <property type="entry name" value="Fe_hydrogenase"/>
</dbReference>
<evidence type="ECO:0000256" key="6">
    <source>
        <dbReference type="ARBA" id="ARBA00023014"/>
    </source>
</evidence>
<name>A0A1W6LL45_9BACT</name>
<keyword evidence="5" id="KW-0408">Iron</keyword>
<dbReference type="RefSeq" id="WP_085755152.1">
    <property type="nucleotide sequence ID" value="NZ_CP021023.1"/>
</dbReference>
<dbReference type="AlphaFoldDB" id="A0A1W6LL45"/>
<keyword evidence="6" id="KW-0411">Iron-sulfur</keyword>
<evidence type="ECO:0000256" key="1">
    <source>
        <dbReference type="ARBA" id="ARBA00022448"/>
    </source>
</evidence>
<dbReference type="InterPro" id="IPR017900">
    <property type="entry name" value="4Fe4S_Fe_S_CS"/>
</dbReference>
<dbReference type="CDD" id="cd10549">
    <property type="entry name" value="MtMvhB_like"/>
    <property type="match status" value="1"/>
</dbReference>
<proteinExistence type="predicted"/>
<keyword evidence="1" id="KW-0813">Transport</keyword>
<dbReference type="InterPro" id="IPR027631">
    <property type="entry name" value="Mono_FeFe_hydrog"/>
</dbReference>
<keyword evidence="3" id="KW-0479">Metal-binding</keyword>
<dbReference type="EMBL" id="CP021023">
    <property type="protein sequence ID" value="ARN56462.1"/>
    <property type="molecule type" value="Genomic_DNA"/>
</dbReference>
<dbReference type="PROSITE" id="PS51379">
    <property type="entry name" value="4FE4S_FER_2"/>
    <property type="match status" value="2"/>
</dbReference>
<dbReference type="Gene3D" id="3.30.70.20">
    <property type="match status" value="2"/>
</dbReference>
<dbReference type="Pfam" id="PF00037">
    <property type="entry name" value="Fer4"/>
    <property type="match status" value="2"/>
</dbReference>
<dbReference type="SUPFAM" id="SSF53920">
    <property type="entry name" value="Fe-only hydrogenase"/>
    <property type="match status" value="1"/>
</dbReference>
<organism evidence="8 9">
    <name type="scientific">Sedimentisphaera salicampi</name>
    <dbReference type="NCBI Taxonomy" id="1941349"/>
    <lineage>
        <taxon>Bacteria</taxon>
        <taxon>Pseudomonadati</taxon>
        <taxon>Planctomycetota</taxon>
        <taxon>Phycisphaerae</taxon>
        <taxon>Sedimentisphaerales</taxon>
        <taxon>Sedimentisphaeraceae</taxon>
        <taxon>Sedimentisphaera</taxon>
    </lineage>
</organism>
<dbReference type="InterPro" id="IPR017896">
    <property type="entry name" value="4Fe4S_Fe-S-bd"/>
</dbReference>
<dbReference type="EC" id="1.12.7.2" evidence="8"/>
<dbReference type="Proteomes" id="UP000193334">
    <property type="component" value="Chromosome"/>
</dbReference>
<sequence>MLSDNNASKIIKKLLVETARLCFEGRLEEGIDRLVIDTIPKKSNANRCCVHKDRAVIKYRLMAILGHSAEEEEDELKRLSEYAGQTLQREEISEPVLTVIDEACSACPAGRHFVTNVCRGCVARPCMVNCPKDAIQIHNGRAEIDEDKCVNCGICLKVCPYNAIVEIPVPCENACPVGAISKDESGKEQIDYSKCIFCGRCMTACPFGAIMERSQIIDVARKLAEGRKVAALTAPSAAGQFPCEFSQLKGAILKAGFSEVLEVAEGADITAKKEAGEFEEKISEGQKFMTSSCCPVYKEAAKKHIPELCEFISDTPTPMEFAGRKAKEKYPGCTAVFIGPCIAKRQEALEGRSIDHVLTCEELGAILVAKDIFVRETEPAETPGQASIEARKFGASGGVTEAVKANLSGNIQIKPELIDGLDNKNIKKLADICTGKTNFNFVEVMNCKGGCVGGPGNLSTPARAAKRIEKTFEP</sequence>
<keyword evidence="4" id="KW-0249">Electron transport</keyword>
<dbReference type="KEGG" id="pbp:STSP1_00844"/>
<keyword evidence="2" id="KW-0004">4Fe-4S</keyword>
<evidence type="ECO:0000256" key="3">
    <source>
        <dbReference type="ARBA" id="ARBA00022723"/>
    </source>
</evidence>
<protein>
    <submittedName>
        <fullName evidence="8">Iron hydrogenase 1</fullName>
        <ecNumber evidence="8">1.12.7.2</ecNumber>
    </submittedName>
</protein>
<feature type="domain" description="4Fe-4S ferredoxin-type" evidence="7">
    <location>
        <begin position="140"/>
        <end position="169"/>
    </location>
</feature>
<gene>
    <name evidence="8" type="ORF">STSP1_00844</name>
</gene>
<dbReference type="Gene3D" id="3.40.950.10">
    <property type="entry name" value="Fe-only Hydrogenase (Larger Subunit), Chain L, domain 3"/>
    <property type="match status" value="1"/>
</dbReference>
<dbReference type="GO" id="GO:0008901">
    <property type="term" value="F:ferredoxin hydrogenase activity"/>
    <property type="evidence" value="ECO:0007669"/>
    <property type="project" value="UniProtKB-EC"/>
</dbReference>
<dbReference type="Pfam" id="PF02906">
    <property type="entry name" value="Fe_hyd_lg_C"/>
    <property type="match status" value="1"/>
</dbReference>
<feature type="domain" description="4Fe-4S ferredoxin-type" evidence="7">
    <location>
        <begin position="186"/>
        <end position="215"/>
    </location>
</feature>
<evidence type="ECO:0000256" key="5">
    <source>
        <dbReference type="ARBA" id="ARBA00023004"/>
    </source>
</evidence>